<dbReference type="EMBL" id="VSSQ01000034">
    <property type="protein sequence ID" value="MPL66776.1"/>
    <property type="molecule type" value="Genomic_DNA"/>
</dbReference>
<evidence type="ECO:0000313" key="1">
    <source>
        <dbReference type="EMBL" id="MPL66776.1"/>
    </source>
</evidence>
<name>A0A644TIK5_9ZZZZ</name>
<reference evidence="1" key="1">
    <citation type="submission" date="2019-08" db="EMBL/GenBank/DDBJ databases">
        <authorList>
            <person name="Kucharzyk K."/>
            <person name="Murdoch R.W."/>
            <person name="Higgins S."/>
            <person name="Loffler F."/>
        </authorList>
    </citation>
    <scope>NUCLEOTIDE SEQUENCE</scope>
</reference>
<sequence length="1387" mass="157579">MRHYGDFFTVADDYCPVMTREEINKAPDRWLDFCPHTDFEDICKTLLSILASGAKSLWITGNYGTGKSNAALVTQKLFMDDEARVRKWFDEHATNGLSDRDGLEKVLFDRRGEGTLVVYDFNASGVSADYGLLVRLEKGIIATLKERGLSIPAISNLDMVVDRVRREGSHFFKTRDSIQSQLAYLNSSIKTVDQLINELNNPATSSKLLDDVEAVLHNDSIYLDFDVPMFRKWIKSVLHANNLQRVVYLFDEFHPFIEANKEQLKTFEDVTESPGVNRFFLVPVTHMEIKAYLAEGSDSAKKANDRFYFRKLQMPNDTAFRLAKHAMVEVKDTALATEWKNAKDDLWDSVSSLVHKFNAMDDPDRERFYDILPIHPMAAFLLKHLSEQAKSNQRSFFEYLKGGADGTEFQDFIRAGGPKVANKQFLTADYLWNYFINRNELGLDNEIASIATLYKQTCTRVFQNQTEDAPELRILKTVLLFCLLDKLAPGGHVRLKPTVENIELSFKGDGTIADPAGIVEELEKKHCFSVTNGNISLFTISSVKPEDIEKYRDKFHELLHEKVQDKLEEHTKNYRKYSSGRFEIRVSDASHTTLTNINQATRDRYTEKINKDDGSVCLWFVVAKDREEQLQLPQKIENILRQLNDHRILMFTFPQLPFCHDNKNLWDEYIRQYAQYMAENDTAAKKQIRDALEGVENAWFKVLQKNDVAIHVRQFKNGQVEKSDTTWNQFKDLITGYVRRTLKFNVDHLGFQDPHFGNSSLQTYAKAGITFAGTAGPIANLVNTLKAQGITNDDNWFANNPDHPLGAIHALIEKKFANTVSRGGQQSIRLIYIELKRAPYGLRYNALSAFVLGYCLRDILQKNYRWTNGQISNDLDIETLAEIIEAVVKDDGNNRIGNKEKEICRLSREEKEFIKRVPDMFGIVAIANATVESILGQIQIKVEAESAKVPLWVLPEYIRAAGDPKADSIKQVLNDICTAFSTSSKGKVDDRVNAVKDVGAIILSDSDIVGTIAGYINKANFIRAFEIYVETVNPSLAKLAKQIGDLSHGYRDSILDRCQETAGWLWKQADISREIDDVMREYEIIALARPLCGYNDFVTYKSVFNTLKHAVTDINHLPKPLIETFYPMLKDFLSALQSTGTSQDIKQALQQNLTLIQHLFFDHAKKESLKILKSKLNNLLLEDADLLGILNEMVGGFGLDEKTFLTNIQGKIEGFAKKSVSLKIKREWSRISNTETPAEWATNNSMPAKYILGSQPDTADILRAIVQPETFSADKLSEILVIIEQISVASIADCQEALKADVIPARYKKINIGFASLLEFLHVKYGDQPNNWPSPPDITEFIKSQYKGTIAPQIKEKLRGRSAEDLKQKLLQLADENPELGLFFWEV</sequence>
<comment type="caution">
    <text evidence="1">The sequence shown here is derived from an EMBL/GenBank/DDBJ whole genome shotgun (WGS) entry which is preliminary data.</text>
</comment>
<gene>
    <name evidence="1" type="ORF">SDC9_12464</name>
</gene>
<organism evidence="1">
    <name type="scientific">bioreactor metagenome</name>
    <dbReference type="NCBI Taxonomy" id="1076179"/>
    <lineage>
        <taxon>unclassified sequences</taxon>
        <taxon>metagenomes</taxon>
        <taxon>ecological metagenomes</taxon>
    </lineage>
</organism>
<proteinExistence type="predicted"/>
<accession>A0A644TIK5</accession>
<protein>
    <submittedName>
        <fullName evidence="1">Uncharacterized protein</fullName>
    </submittedName>
</protein>